<comment type="caution">
    <text evidence="4">The sequence shown here is derived from an EMBL/GenBank/DDBJ whole genome shotgun (WGS) entry which is preliminary data.</text>
</comment>
<proteinExistence type="predicted"/>
<dbReference type="Pfam" id="PF13439">
    <property type="entry name" value="Glyco_transf_4"/>
    <property type="match status" value="1"/>
</dbReference>
<evidence type="ECO:0000259" key="2">
    <source>
        <dbReference type="Pfam" id="PF00534"/>
    </source>
</evidence>
<dbReference type="InterPro" id="IPR028098">
    <property type="entry name" value="Glyco_trans_4-like_N"/>
</dbReference>
<evidence type="ECO:0000313" key="5">
    <source>
        <dbReference type="Proteomes" id="UP000664628"/>
    </source>
</evidence>
<name>A0ABS3JGY6_9BACT</name>
<dbReference type="SUPFAM" id="SSF53756">
    <property type="entry name" value="UDP-Glycosyltransferase/glycogen phosphorylase"/>
    <property type="match status" value="1"/>
</dbReference>
<dbReference type="Proteomes" id="UP000664628">
    <property type="component" value="Unassembled WGS sequence"/>
</dbReference>
<dbReference type="EMBL" id="JAFMYW010000003">
    <property type="protein sequence ID" value="MBO0949269.1"/>
    <property type="molecule type" value="Genomic_DNA"/>
</dbReference>
<dbReference type="PANTHER" id="PTHR46401">
    <property type="entry name" value="GLYCOSYLTRANSFERASE WBBK-RELATED"/>
    <property type="match status" value="1"/>
</dbReference>
<feature type="domain" description="Glycosyltransferase subfamily 4-like N-terminal" evidence="3">
    <location>
        <begin position="19"/>
        <end position="173"/>
    </location>
</feature>
<accession>A0ABS3JGY6</accession>
<evidence type="ECO:0000259" key="3">
    <source>
        <dbReference type="Pfam" id="PF13439"/>
    </source>
</evidence>
<dbReference type="CDD" id="cd03809">
    <property type="entry name" value="GT4_MtfB-like"/>
    <property type="match status" value="1"/>
</dbReference>
<sequence length="376" mass="42656">MLNNWMINICVDARMIHNSGIGVYIRHYLNYLLSKEAFVVTLLGRRKELTEAFGQFSNWKYVEADFPIYSIQEQIKLPLLIPSCDIFWSPHYNIPMLPIRANKRLVTVPDVFHIAHLETLTTAQKLYASTVTRAAVRLSDRIITISDFSAREITRLTGVLANKVVTIPLGLDRNLFKRVDDGLVRDRVRRKYQLPKQYILFVGNVKPNKNLQQLVEGFARLLTKLPDYYLLIVGKKDGFITGDKRLIDRIDTDPALAKKVSFSGYVDLVDLPVLYSMADVFAFPSIYEGFGFPPLEAMACGCPVVASNRSSIPEVCGTAAYYIDPVDAEDMEKGLWNVLTDETLRQRLIASGQAHVNQFDWGQSQQRFAAEIEKLG</sequence>
<evidence type="ECO:0000256" key="1">
    <source>
        <dbReference type="ARBA" id="ARBA00022679"/>
    </source>
</evidence>
<dbReference type="Pfam" id="PF00534">
    <property type="entry name" value="Glycos_transf_1"/>
    <property type="match status" value="1"/>
</dbReference>
<keyword evidence="1" id="KW-0808">Transferase</keyword>
<organism evidence="4 5">
    <name type="scientific">Fibrella forsythiae</name>
    <dbReference type="NCBI Taxonomy" id="2817061"/>
    <lineage>
        <taxon>Bacteria</taxon>
        <taxon>Pseudomonadati</taxon>
        <taxon>Bacteroidota</taxon>
        <taxon>Cytophagia</taxon>
        <taxon>Cytophagales</taxon>
        <taxon>Spirosomataceae</taxon>
        <taxon>Fibrella</taxon>
    </lineage>
</organism>
<dbReference type="PANTHER" id="PTHR46401:SF2">
    <property type="entry name" value="GLYCOSYLTRANSFERASE WBBK-RELATED"/>
    <property type="match status" value="1"/>
</dbReference>
<dbReference type="InterPro" id="IPR001296">
    <property type="entry name" value="Glyco_trans_1"/>
</dbReference>
<gene>
    <name evidence="4" type="ORF">J2I46_11800</name>
</gene>
<reference evidence="4 5" key="1">
    <citation type="submission" date="2021-03" db="EMBL/GenBank/DDBJ databases">
        <title>Fibrella sp. HMF5405 genome sequencing and assembly.</title>
        <authorList>
            <person name="Kang H."/>
            <person name="Kim H."/>
            <person name="Bae S."/>
            <person name="Joh K."/>
        </authorList>
    </citation>
    <scope>NUCLEOTIDE SEQUENCE [LARGE SCALE GENOMIC DNA]</scope>
    <source>
        <strain evidence="4 5">HMF5405</strain>
    </source>
</reference>
<keyword evidence="5" id="KW-1185">Reference proteome</keyword>
<feature type="domain" description="Glycosyl transferase family 1" evidence="2">
    <location>
        <begin position="188"/>
        <end position="353"/>
    </location>
</feature>
<evidence type="ECO:0000313" key="4">
    <source>
        <dbReference type="EMBL" id="MBO0949269.1"/>
    </source>
</evidence>
<dbReference type="Gene3D" id="3.40.50.2000">
    <property type="entry name" value="Glycogen Phosphorylase B"/>
    <property type="match status" value="2"/>
</dbReference>
<protein>
    <submittedName>
        <fullName evidence="4">Glycosyltransferase family 4 protein</fullName>
    </submittedName>
</protein>